<keyword evidence="3" id="KW-1185">Reference proteome</keyword>
<accession>A0ABW0KG14</accession>
<name>A0ABW0KG14_9BACL</name>
<dbReference type="RefSeq" id="WP_270880104.1">
    <property type="nucleotide sequence ID" value="NZ_JAQFVF010000027.1"/>
</dbReference>
<evidence type="ECO:0000313" key="3">
    <source>
        <dbReference type="Proteomes" id="UP001596044"/>
    </source>
</evidence>
<dbReference type="EMBL" id="JBHSMJ010000040">
    <property type="protein sequence ID" value="MFC5451682.1"/>
    <property type="molecule type" value="Genomic_DNA"/>
</dbReference>
<dbReference type="Pfam" id="PF00085">
    <property type="entry name" value="Thioredoxin"/>
    <property type="match status" value="1"/>
</dbReference>
<reference evidence="3" key="1">
    <citation type="journal article" date="2019" name="Int. J. Syst. Evol. Microbiol.">
        <title>The Global Catalogue of Microorganisms (GCM) 10K type strain sequencing project: providing services to taxonomists for standard genome sequencing and annotation.</title>
        <authorList>
            <consortium name="The Broad Institute Genomics Platform"/>
            <consortium name="The Broad Institute Genome Sequencing Center for Infectious Disease"/>
            <person name="Wu L."/>
            <person name="Ma J."/>
        </authorList>
    </citation>
    <scope>NUCLEOTIDE SEQUENCE [LARGE SCALE GENOMIC DNA]</scope>
    <source>
        <strain evidence="3">KACC 11904</strain>
    </source>
</reference>
<dbReference type="Proteomes" id="UP001596044">
    <property type="component" value="Unassembled WGS sequence"/>
</dbReference>
<comment type="caution">
    <text evidence="2">The sequence shown here is derived from an EMBL/GenBank/DDBJ whole genome shotgun (WGS) entry which is preliminary data.</text>
</comment>
<proteinExistence type="predicted"/>
<gene>
    <name evidence="2" type="ORF">ACFPOG_26125</name>
</gene>
<protein>
    <submittedName>
        <fullName evidence="2">Thioredoxin family protein</fullName>
    </submittedName>
</protein>
<dbReference type="CDD" id="cd02947">
    <property type="entry name" value="TRX_family"/>
    <property type="match status" value="1"/>
</dbReference>
<dbReference type="InterPro" id="IPR036249">
    <property type="entry name" value="Thioredoxin-like_sf"/>
</dbReference>
<dbReference type="SUPFAM" id="SSF52833">
    <property type="entry name" value="Thioredoxin-like"/>
    <property type="match status" value="1"/>
</dbReference>
<dbReference type="Gene3D" id="3.40.30.10">
    <property type="entry name" value="Glutaredoxin"/>
    <property type="match status" value="1"/>
</dbReference>
<sequence length="172" mass="19427">MKKLLIYLGIVVILFGGLYIVNQQSNKPSGADSKDYPYNPYGVAVSKLNPETVKQLNDPNYQNVILPADLDKRLKNKESFFQYFYASTCPHCKVTTPVLVPMEKELGLDVKQFNLEEFKEGWQKYNIQFTPTLVYYKDGVEAGRIEGGVPEGGSSSGNTPDMFKAFFQKYKG</sequence>
<evidence type="ECO:0000259" key="1">
    <source>
        <dbReference type="Pfam" id="PF00085"/>
    </source>
</evidence>
<feature type="domain" description="Thioredoxin" evidence="1">
    <location>
        <begin position="69"/>
        <end position="150"/>
    </location>
</feature>
<organism evidence="2 3">
    <name type="scientific">Paenibacillus aestuarii</name>
    <dbReference type="NCBI Taxonomy" id="516965"/>
    <lineage>
        <taxon>Bacteria</taxon>
        <taxon>Bacillati</taxon>
        <taxon>Bacillota</taxon>
        <taxon>Bacilli</taxon>
        <taxon>Bacillales</taxon>
        <taxon>Paenibacillaceae</taxon>
        <taxon>Paenibacillus</taxon>
    </lineage>
</organism>
<evidence type="ECO:0000313" key="2">
    <source>
        <dbReference type="EMBL" id="MFC5451682.1"/>
    </source>
</evidence>
<dbReference type="InterPro" id="IPR013766">
    <property type="entry name" value="Thioredoxin_domain"/>
</dbReference>